<organism evidence="3 4">
    <name type="scientific">Periplaneta americana</name>
    <name type="common">American cockroach</name>
    <name type="synonym">Blatta americana</name>
    <dbReference type="NCBI Taxonomy" id="6978"/>
    <lineage>
        <taxon>Eukaryota</taxon>
        <taxon>Metazoa</taxon>
        <taxon>Ecdysozoa</taxon>
        <taxon>Arthropoda</taxon>
        <taxon>Hexapoda</taxon>
        <taxon>Insecta</taxon>
        <taxon>Pterygota</taxon>
        <taxon>Neoptera</taxon>
        <taxon>Polyneoptera</taxon>
        <taxon>Dictyoptera</taxon>
        <taxon>Blattodea</taxon>
        <taxon>Blattoidea</taxon>
        <taxon>Blattidae</taxon>
        <taxon>Blattinae</taxon>
        <taxon>Periplaneta</taxon>
    </lineage>
</organism>
<accession>A0ABQ8T9N7</accession>
<comment type="caution">
    <text evidence="3">The sequence shown here is derived from an EMBL/GenBank/DDBJ whole genome shotgun (WGS) entry which is preliminary data.</text>
</comment>
<dbReference type="PROSITE" id="PS51767">
    <property type="entry name" value="PEPTIDASE_A1"/>
    <property type="match status" value="1"/>
</dbReference>
<evidence type="ECO:0000256" key="1">
    <source>
        <dbReference type="ARBA" id="ARBA00007447"/>
    </source>
</evidence>
<sequence>MEVPCVPLLNMNDAFRTEGYQIEEYLLSKELNESLATSNFPDRRARFTPERNSALKQKEIPLKMCGNIDPDVYNIRHLHTQPTVVMALSEALFAFILLLSHTNGLLRLPLVKYEPDPPTNFDYDDILSIMRVEPGDKKSFLSNIRPYFKAYSRIHCDRLFQEFYVVKIQVGDDGEEFSVELDTETSFLVLASTNCSNCETSVQGLDMTSSGSIVDTFEDSCIFTMVYATPIDNVQTLQERLSNACEQIRQQPVRKKLTSVHVSKQFTFLPLPALPYVSRAMTHFELNIQYMLIEALLQRWNINDVIAEILNTVMPSDCSALRFGIRSNYQRFMLLEEQDNDLSWHKSDGVLGMNFGVNTWEYVISSGGYPMVPIKYSYEPKPLIQSLTGGQMVLGGSDPSLRNGSLAYANVIPDQFSWRVPLQGFRMDNYNVGHCEVSLCAAIVDPATSFIWIPDTQILYVVLHLHTQVPTIRRQNFMQSNRTGTMFFVKEEDIPKLKPIQFVLAGRNFTLEPSDYVLSHLNIRDETVLSVTECPMLCAASS</sequence>
<dbReference type="Proteomes" id="UP001148838">
    <property type="component" value="Unassembled WGS sequence"/>
</dbReference>
<name>A0ABQ8T9N7_PERAM</name>
<dbReference type="Gene3D" id="2.40.70.10">
    <property type="entry name" value="Acid Proteases"/>
    <property type="match status" value="2"/>
</dbReference>
<dbReference type="PANTHER" id="PTHR47966">
    <property type="entry name" value="BETA-SITE APP-CLEAVING ENZYME, ISOFORM A-RELATED"/>
    <property type="match status" value="1"/>
</dbReference>
<dbReference type="InterPro" id="IPR021109">
    <property type="entry name" value="Peptidase_aspartic_dom_sf"/>
</dbReference>
<comment type="similarity">
    <text evidence="1">Belongs to the peptidase A1 family.</text>
</comment>
<evidence type="ECO:0000313" key="4">
    <source>
        <dbReference type="Proteomes" id="UP001148838"/>
    </source>
</evidence>
<keyword evidence="4" id="KW-1185">Reference proteome</keyword>
<evidence type="ECO:0000259" key="2">
    <source>
        <dbReference type="PROSITE" id="PS51767"/>
    </source>
</evidence>
<evidence type="ECO:0000313" key="3">
    <source>
        <dbReference type="EMBL" id="KAJ4443262.1"/>
    </source>
</evidence>
<dbReference type="Pfam" id="PF00026">
    <property type="entry name" value="Asp"/>
    <property type="match status" value="1"/>
</dbReference>
<proteinExistence type="inferred from homology"/>
<dbReference type="PANTHER" id="PTHR47966:SF51">
    <property type="entry name" value="BETA-SITE APP-CLEAVING ENZYME, ISOFORM A-RELATED"/>
    <property type="match status" value="1"/>
</dbReference>
<dbReference type="SUPFAM" id="SSF50630">
    <property type="entry name" value="Acid proteases"/>
    <property type="match status" value="1"/>
</dbReference>
<dbReference type="InterPro" id="IPR001461">
    <property type="entry name" value="Aspartic_peptidase_A1"/>
</dbReference>
<gene>
    <name evidence="3" type="ORF">ANN_04930</name>
</gene>
<reference evidence="3 4" key="1">
    <citation type="journal article" date="2022" name="Allergy">
        <title>Genome assembly and annotation of Periplaneta americana reveal a comprehensive cockroach allergen profile.</title>
        <authorList>
            <person name="Wang L."/>
            <person name="Xiong Q."/>
            <person name="Saelim N."/>
            <person name="Wang L."/>
            <person name="Nong W."/>
            <person name="Wan A.T."/>
            <person name="Shi M."/>
            <person name="Liu X."/>
            <person name="Cao Q."/>
            <person name="Hui J.H.L."/>
            <person name="Sookrung N."/>
            <person name="Leung T.F."/>
            <person name="Tungtrongchitr A."/>
            <person name="Tsui S.K.W."/>
        </authorList>
    </citation>
    <scope>NUCLEOTIDE SEQUENCE [LARGE SCALE GENOMIC DNA]</scope>
    <source>
        <strain evidence="3">PWHHKU_190912</strain>
    </source>
</reference>
<protein>
    <recommendedName>
        <fullName evidence="2">Peptidase A1 domain-containing protein</fullName>
    </recommendedName>
</protein>
<dbReference type="EMBL" id="JAJSOF020000013">
    <property type="protein sequence ID" value="KAJ4443262.1"/>
    <property type="molecule type" value="Genomic_DNA"/>
</dbReference>
<dbReference type="InterPro" id="IPR033121">
    <property type="entry name" value="PEPTIDASE_A1"/>
</dbReference>
<feature type="domain" description="Peptidase A1" evidence="2">
    <location>
        <begin position="164"/>
        <end position="542"/>
    </location>
</feature>